<feature type="transmembrane region" description="Helical" evidence="3">
    <location>
        <begin position="20"/>
        <end position="41"/>
    </location>
</feature>
<evidence type="ECO:0000256" key="3">
    <source>
        <dbReference type="SAM" id="Phobius"/>
    </source>
</evidence>
<evidence type="ECO:0000259" key="4">
    <source>
        <dbReference type="PROSITE" id="PS50095"/>
    </source>
</evidence>
<dbReference type="GO" id="GO:0050982">
    <property type="term" value="P:detection of mechanical stimulus"/>
    <property type="evidence" value="ECO:0007669"/>
    <property type="project" value="TreeGrafter"/>
</dbReference>
<evidence type="ECO:0000256" key="2">
    <source>
        <dbReference type="PROSITE-ProRule" id="PRU00152"/>
    </source>
</evidence>
<evidence type="ECO:0000313" key="5">
    <source>
        <dbReference type="EMBL" id="GCC27690.1"/>
    </source>
</evidence>
<dbReference type="Gene3D" id="2.60.60.20">
    <property type="entry name" value="PLAT/LH2 domain"/>
    <property type="match status" value="1"/>
</dbReference>
<reference evidence="5 6" key="1">
    <citation type="journal article" date="2018" name="Nat. Ecol. Evol.">
        <title>Shark genomes provide insights into elasmobranch evolution and the origin of vertebrates.</title>
        <authorList>
            <person name="Hara Y"/>
            <person name="Yamaguchi K"/>
            <person name="Onimaru K"/>
            <person name="Kadota M"/>
            <person name="Koyanagi M"/>
            <person name="Keeley SD"/>
            <person name="Tatsumi K"/>
            <person name="Tanaka K"/>
            <person name="Motone F"/>
            <person name="Kageyama Y"/>
            <person name="Nozu R"/>
            <person name="Adachi N"/>
            <person name="Nishimura O"/>
            <person name="Nakagawa R"/>
            <person name="Tanegashima C"/>
            <person name="Kiyatake I"/>
            <person name="Matsumoto R"/>
            <person name="Murakumo K"/>
            <person name="Nishida K"/>
            <person name="Terakita A"/>
            <person name="Kuratani S"/>
            <person name="Sato K"/>
            <person name="Hyodo S Kuraku.S."/>
        </authorList>
    </citation>
    <scope>NUCLEOTIDE SEQUENCE [LARGE SCALE GENOMIC DNA]</scope>
</reference>
<dbReference type="InterPro" id="IPR036392">
    <property type="entry name" value="PLAT/LH2_dom_sf"/>
</dbReference>
<dbReference type="OrthoDB" id="8927666at2759"/>
<dbReference type="Proteomes" id="UP000287033">
    <property type="component" value="Unassembled WGS sequence"/>
</dbReference>
<dbReference type="OMA" id="HCESAPL"/>
<sequence>MPNTLDLTQIPELFAQTSQNPVVVSLVATIFGVYIIVLVWARVKDRSDLRKAKVTVLFDNDPHAQYRYLIRIQTGHRKGAATTAKVVIMLIGSKGQSDPHFLTDSEKPVFERGAADEFLLTTFFSLGTLQSIRLWHDNSGSSPSWYVNHVTVLDVEANKQWRFICNSWLAIDIDENMIDKIFLAASDMELKSFK</sequence>
<dbReference type="EMBL" id="BEZZ01000174">
    <property type="protein sequence ID" value="GCC27690.1"/>
    <property type="molecule type" value="Genomic_DNA"/>
</dbReference>
<dbReference type="AlphaFoldDB" id="A0A401SBE6"/>
<dbReference type="GO" id="GO:0005262">
    <property type="term" value="F:calcium channel activity"/>
    <property type="evidence" value="ECO:0007669"/>
    <property type="project" value="TreeGrafter"/>
</dbReference>
<organism evidence="5 6">
    <name type="scientific">Chiloscyllium punctatum</name>
    <name type="common">Brownbanded bambooshark</name>
    <name type="synonym">Hemiscyllium punctatum</name>
    <dbReference type="NCBI Taxonomy" id="137246"/>
    <lineage>
        <taxon>Eukaryota</taxon>
        <taxon>Metazoa</taxon>
        <taxon>Chordata</taxon>
        <taxon>Craniata</taxon>
        <taxon>Vertebrata</taxon>
        <taxon>Chondrichthyes</taxon>
        <taxon>Elasmobranchii</taxon>
        <taxon>Galeomorphii</taxon>
        <taxon>Galeoidea</taxon>
        <taxon>Orectolobiformes</taxon>
        <taxon>Hemiscylliidae</taxon>
        <taxon>Chiloscyllium</taxon>
    </lineage>
</organism>
<keyword evidence="3" id="KW-1133">Transmembrane helix</keyword>
<evidence type="ECO:0000313" key="6">
    <source>
        <dbReference type="Proteomes" id="UP000287033"/>
    </source>
</evidence>
<dbReference type="CDD" id="cd01752">
    <property type="entry name" value="PLAT_polycystin"/>
    <property type="match status" value="1"/>
</dbReference>
<dbReference type="STRING" id="137246.A0A401SBE6"/>
<keyword evidence="6" id="KW-1185">Reference proteome</keyword>
<dbReference type="SUPFAM" id="SSF49723">
    <property type="entry name" value="Lipase/lipooxygenase domain (PLAT/LH2 domain)"/>
    <property type="match status" value="1"/>
</dbReference>
<dbReference type="SMART" id="SM00308">
    <property type="entry name" value="LH2"/>
    <property type="match status" value="1"/>
</dbReference>
<comment type="caution">
    <text evidence="2">Lacks conserved residue(s) required for the propagation of feature annotation.</text>
</comment>
<dbReference type="InterPro" id="IPR051223">
    <property type="entry name" value="Polycystin"/>
</dbReference>
<keyword evidence="3" id="KW-0472">Membrane</keyword>
<gene>
    <name evidence="5" type="ORF">chiPu_0006116</name>
</gene>
<dbReference type="InterPro" id="IPR042060">
    <property type="entry name" value="PLAT_polycystin1"/>
</dbReference>
<dbReference type="PANTHER" id="PTHR10877:SF134">
    <property type="entry name" value="POLYCYSTIN-1-LIKE PROTEIN 2"/>
    <property type="match status" value="1"/>
</dbReference>
<proteinExistence type="inferred from homology"/>
<name>A0A401SBE6_CHIPU</name>
<evidence type="ECO:0000256" key="1">
    <source>
        <dbReference type="ARBA" id="ARBA00007200"/>
    </source>
</evidence>
<accession>A0A401SBE6</accession>
<comment type="similarity">
    <text evidence="1">Belongs to the polycystin family.</text>
</comment>
<dbReference type="GO" id="GO:0016020">
    <property type="term" value="C:membrane"/>
    <property type="evidence" value="ECO:0007669"/>
    <property type="project" value="TreeGrafter"/>
</dbReference>
<dbReference type="FunFam" id="2.60.60.20:FF:000008">
    <property type="entry name" value="Polycystic kidney disease 1-like 2, isoform CRA_a"/>
    <property type="match status" value="1"/>
</dbReference>
<protein>
    <recommendedName>
        <fullName evidence="4">PLAT domain-containing protein</fullName>
    </recommendedName>
</protein>
<dbReference type="PROSITE" id="PS50095">
    <property type="entry name" value="PLAT"/>
    <property type="match status" value="1"/>
</dbReference>
<dbReference type="PANTHER" id="PTHR10877">
    <property type="entry name" value="POLYCYSTIN FAMILY MEMBER"/>
    <property type="match status" value="1"/>
</dbReference>
<dbReference type="Pfam" id="PF01477">
    <property type="entry name" value="PLAT"/>
    <property type="match status" value="1"/>
</dbReference>
<comment type="caution">
    <text evidence="5">The sequence shown here is derived from an EMBL/GenBank/DDBJ whole genome shotgun (WGS) entry which is preliminary data.</text>
</comment>
<dbReference type="InterPro" id="IPR001024">
    <property type="entry name" value="PLAT/LH2_dom"/>
</dbReference>
<feature type="domain" description="PLAT" evidence="4">
    <location>
        <begin position="66"/>
        <end position="183"/>
    </location>
</feature>
<keyword evidence="3" id="KW-0812">Transmembrane</keyword>